<keyword evidence="3" id="KW-0560">Oxidoreductase</keyword>
<sequence>MPPTKVDPKDEILFTIDLNKLLTPMAILVAGTLIGGTLFLSYRSNGDVASPTQPSVQGVADVPEPTEQVQFTDTVGSIDDDPINGDVDSAKVAIIEFSDFECPYCQRHFSDTYYQIVDQYIDTGEVIYVFRDYPLGFHPQAKPAALAANCAREQGGDEVYFEYHDILFTNAVSSASKESYVKWAGDLDLNVDEFASCFDSERYFDEIDADEADGLASGVNGTPGFIIGRLSDDGTVSGKLIAGAYPFSEFQKIIEEYLAQ</sequence>
<keyword evidence="2" id="KW-0732">Signal</keyword>
<dbReference type="Gene3D" id="3.40.30.10">
    <property type="entry name" value="Glutaredoxin"/>
    <property type="match status" value="1"/>
</dbReference>
<proteinExistence type="inferred from homology"/>
<reference evidence="8" key="2">
    <citation type="journal article" date="2021" name="Microbiome">
        <title>Successional dynamics and alternative stable states in a saline activated sludge microbial community over 9 years.</title>
        <authorList>
            <person name="Wang Y."/>
            <person name="Ye J."/>
            <person name="Ju F."/>
            <person name="Liu L."/>
            <person name="Boyd J.A."/>
            <person name="Deng Y."/>
            <person name="Parks D.H."/>
            <person name="Jiang X."/>
            <person name="Yin X."/>
            <person name="Woodcroft B.J."/>
            <person name="Tyson G.W."/>
            <person name="Hugenholtz P."/>
            <person name="Polz M.F."/>
            <person name="Zhang T."/>
        </authorList>
    </citation>
    <scope>NUCLEOTIDE SEQUENCE</scope>
    <source>
        <strain evidence="8">HKST-UBA17</strain>
    </source>
</reference>
<dbReference type="Pfam" id="PF13462">
    <property type="entry name" value="Thioredoxin_4"/>
    <property type="match status" value="1"/>
</dbReference>
<keyword evidence="6" id="KW-1133">Transmembrane helix</keyword>
<dbReference type="InterPro" id="IPR036249">
    <property type="entry name" value="Thioredoxin-like_sf"/>
</dbReference>
<dbReference type="InterPro" id="IPR012336">
    <property type="entry name" value="Thioredoxin-like_fold"/>
</dbReference>
<dbReference type="Proteomes" id="UP000741282">
    <property type="component" value="Unassembled WGS sequence"/>
</dbReference>
<evidence type="ECO:0000256" key="3">
    <source>
        <dbReference type="ARBA" id="ARBA00023002"/>
    </source>
</evidence>
<dbReference type="GO" id="GO:0016491">
    <property type="term" value="F:oxidoreductase activity"/>
    <property type="evidence" value="ECO:0007669"/>
    <property type="project" value="UniProtKB-KW"/>
</dbReference>
<dbReference type="PROSITE" id="PS51352">
    <property type="entry name" value="THIOREDOXIN_2"/>
    <property type="match status" value="1"/>
</dbReference>
<reference evidence="8" key="1">
    <citation type="submission" date="2020-04" db="EMBL/GenBank/DDBJ databases">
        <authorList>
            <person name="Zhang T."/>
        </authorList>
    </citation>
    <scope>NUCLEOTIDE SEQUENCE</scope>
    <source>
        <strain evidence="8">HKST-UBA17</strain>
    </source>
</reference>
<evidence type="ECO:0000259" key="7">
    <source>
        <dbReference type="PROSITE" id="PS51352"/>
    </source>
</evidence>
<keyword evidence="4" id="KW-1015">Disulfide bond</keyword>
<comment type="caution">
    <text evidence="8">The sequence shown here is derived from an EMBL/GenBank/DDBJ whole genome shotgun (WGS) entry which is preliminary data.</text>
</comment>
<dbReference type="PANTHER" id="PTHR13887:SF14">
    <property type="entry name" value="DISULFIDE BOND FORMATION PROTEIN D"/>
    <property type="match status" value="1"/>
</dbReference>
<dbReference type="PANTHER" id="PTHR13887">
    <property type="entry name" value="GLUTATHIONE S-TRANSFERASE KAPPA"/>
    <property type="match status" value="1"/>
</dbReference>
<gene>
    <name evidence="8" type="ORF">KC685_00600</name>
</gene>
<dbReference type="EMBL" id="JAGQLN010000002">
    <property type="protein sequence ID" value="MCA9376403.1"/>
    <property type="molecule type" value="Genomic_DNA"/>
</dbReference>
<evidence type="ECO:0000256" key="2">
    <source>
        <dbReference type="ARBA" id="ARBA00022729"/>
    </source>
</evidence>
<dbReference type="Gene3D" id="1.10.40.80">
    <property type="match status" value="1"/>
</dbReference>
<keyword evidence="5" id="KW-0676">Redox-active center</keyword>
<name>A0A955I4C4_9BACT</name>
<dbReference type="SUPFAM" id="SSF52833">
    <property type="entry name" value="Thioredoxin-like"/>
    <property type="match status" value="1"/>
</dbReference>
<evidence type="ECO:0000256" key="4">
    <source>
        <dbReference type="ARBA" id="ARBA00023157"/>
    </source>
</evidence>
<evidence type="ECO:0000256" key="6">
    <source>
        <dbReference type="SAM" id="Phobius"/>
    </source>
</evidence>
<evidence type="ECO:0000256" key="1">
    <source>
        <dbReference type="ARBA" id="ARBA00005791"/>
    </source>
</evidence>
<organism evidence="8 9">
    <name type="scientific">Candidatus Dojkabacteria bacterium</name>
    <dbReference type="NCBI Taxonomy" id="2099670"/>
    <lineage>
        <taxon>Bacteria</taxon>
        <taxon>Candidatus Dojkabacteria</taxon>
    </lineage>
</organism>
<evidence type="ECO:0000313" key="9">
    <source>
        <dbReference type="Proteomes" id="UP000741282"/>
    </source>
</evidence>
<keyword evidence="6" id="KW-0812">Transmembrane</keyword>
<protein>
    <submittedName>
        <fullName evidence="8">DsbA family protein</fullName>
    </submittedName>
</protein>
<comment type="similarity">
    <text evidence="1">Belongs to the thioredoxin family. DsbA subfamily.</text>
</comment>
<dbReference type="InterPro" id="IPR013766">
    <property type="entry name" value="Thioredoxin_domain"/>
</dbReference>
<evidence type="ECO:0000313" key="8">
    <source>
        <dbReference type="EMBL" id="MCA9376403.1"/>
    </source>
</evidence>
<keyword evidence="6" id="KW-0472">Membrane</keyword>
<evidence type="ECO:0000256" key="5">
    <source>
        <dbReference type="ARBA" id="ARBA00023284"/>
    </source>
</evidence>
<accession>A0A955I4C4</accession>
<feature type="domain" description="Thioredoxin" evidence="7">
    <location>
        <begin position="60"/>
        <end position="259"/>
    </location>
</feature>
<feature type="transmembrane region" description="Helical" evidence="6">
    <location>
        <begin position="21"/>
        <end position="42"/>
    </location>
</feature>
<dbReference type="AlphaFoldDB" id="A0A955I4C4"/>